<name>A0A853C6Y6_9ACTN</name>
<keyword evidence="3 6" id="KW-0812">Transmembrane</keyword>
<evidence type="ECO:0000256" key="4">
    <source>
        <dbReference type="ARBA" id="ARBA00022989"/>
    </source>
</evidence>
<evidence type="ECO:0000256" key="1">
    <source>
        <dbReference type="ARBA" id="ARBA00004651"/>
    </source>
</evidence>
<feature type="transmembrane region" description="Helical" evidence="6">
    <location>
        <begin position="46"/>
        <end position="67"/>
    </location>
</feature>
<dbReference type="Proteomes" id="UP000530424">
    <property type="component" value="Unassembled WGS sequence"/>
</dbReference>
<reference evidence="7 8" key="1">
    <citation type="submission" date="2020-07" db="EMBL/GenBank/DDBJ databases">
        <title>Sequencing the genomes of 1000 actinobacteria strains.</title>
        <authorList>
            <person name="Klenk H.-P."/>
        </authorList>
    </citation>
    <scope>NUCLEOTIDE SEQUENCE [LARGE SCALE GENOMIC DNA]</scope>
    <source>
        <strain evidence="7 8">DSM 103833</strain>
    </source>
</reference>
<dbReference type="EMBL" id="JACCFP010000001">
    <property type="protein sequence ID" value="NYJ01963.1"/>
    <property type="molecule type" value="Genomic_DNA"/>
</dbReference>
<evidence type="ECO:0000256" key="2">
    <source>
        <dbReference type="ARBA" id="ARBA00022475"/>
    </source>
</evidence>
<feature type="transmembrane region" description="Helical" evidence="6">
    <location>
        <begin position="198"/>
        <end position="220"/>
    </location>
</feature>
<keyword evidence="4 6" id="KW-1133">Transmembrane helix</keyword>
<dbReference type="GO" id="GO:0005886">
    <property type="term" value="C:plasma membrane"/>
    <property type="evidence" value="ECO:0007669"/>
    <property type="project" value="UniProtKB-SubCell"/>
</dbReference>
<proteinExistence type="predicted"/>
<keyword evidence="2" id="KW-1003">Cell membrane</keyword>
<feature type="transmembrane region" description="Helical" evidence="6">
    <location>
        <begin position="226"/>
        <end position="245"/>
    </location>
</feature>
<feature type="transmembrane region" description="Helical" evidence="6">
    <location>
        <begin position="150"/>
        <end position="169"/>
    </location>
</feature>
<sequence>MTRARPLLLARAAFVVLTVAFAWWGFRGRWDEIGDAIATTGPGELLLAVAVALAGLLLTAVLWRHLLSRLGSSVPQRDAAAIFFVGQLGKYIPGSVWSFAAQAQLGRRHRVPARSSVAASSVFLLLHTFSGVTLGSALAAAGVLDTDLPRWLWALAAVAGVAALLPPIVRPLGSRIAGRPLVEEAGNGRHETYTARDLAVAVALMLGTWTAYGAALVVLLPSTVDPAAVVGAFALSHAAGVLLVFAPAGLGAREGVLIALLGPAVGTAPAAAAALLARVVHTVADFLAAAAAAATSRATEPARADEKHARSASC</sequence>
<evidence type="ECO:0000256" key="3">
    <source>
        <dbReference type="ARBA" id="ARBA00022692"/>
    </source>
</evidence>
<dbReference type="InterPro" id="IPR022791">
    <property type="entry name" value="L-PG_synthase/AglD"/>
</dbReference>
<keyword evidence="8" id="KW-1185">Reference proteome</keyword>
<dbReference type="AlphaFoldDB" id="A0A853C6Y6"/>
<comment type="subcellular location">
    <subcellularLocation>
        <location evidence="1">Cell membrane</location>
        <topology evidence="1">Multi-pass membrane protein</topology>
    </subcellularLocation>
</comment>
<gene>
    <name evidence="7" type="ORF">HNR19_002661</name>
</gene>
<feature type="transmembrane region" description="Helical" evidence="6">
    <location>
        <begin position="257"/>
        <end position="277"/>
    </location>
</feature>
<organism evidence="7 8">
    <name type="scientific">Nocardioides thalensis</name>
    <dbReference type="NCBI Taxonomy" id="1914755"/>
    <lineage>
        <taxon>Bacteria</taxon>
        <taxon>Bacillati</taxon>
        <taxon>Actinomycetota</taxon>
        <taxon>Actinomycetes</taxon>
        <taxon>Propionibacteriales</taxon>
        <taxon>Nocardioidaceae</taxon>
        <taxon>Nocardioides</taxon>
    </lineage>
</organism>
<accession>A0A853C6Y6</accession>
<keyword evidence="5 6" id="KW-0472">Membrane</keyword>
<evidence type="ECO:0000313" key="8">
    <source>
        <dbReference type="Proteomes" id="UP000530424"/>
    </source>
</evidence>
<comment type="caution">
    <text evidence="7">The sequence shown here is derived from an EMBL/GenBank/DDBJ whole genome shotgun (WGS) entry which is preliminary data.</text>
</comment>
<dbReference type="Pfam" id="PF03706">
    <property type="entry name" value="LPG_synthase_TM"/>
    <property type="match status" value="1"/>
</dbReference>
<protein>
    <submittedName>
        <fullName evidence="7">Uncharacterized protein</fullName>
    </submittedName>
</protein>
<evidence type="ECO:0000256" key="5">
    <source>
        <dbReference type="ARBA" id="ARBA00023136"/>
    </source>
</evidence>
<dbReference type="RefSeq" id="WP_179668382.1">
    <property type="nucleotide sequence ID" value="NZ_JACCFP010000001.1"/>
</dbReference>
<evidence type="ECO:0000313" key="7">
    <source>
        <dbReference type="EMBL" id="NYJ01963.1"/>
    </source>
</evidence>
<feature type="transmembrane region" description="Helical" evidence="6">
    <location>
        <begin position="117"/>
        <end position="144"/>
    </location>
</feature>
<evidence type="ECO:0000256" key="6">
    <source>
        <dbReference type="SAM" id="Phobius"/>
    </source>
</evidence>